<feature type="region of interest" description="Disordered" evidence="6">
    <location>
        <begin position="286"/>
        <end position="310"/>
    </location>
</feature>
<dbReference type="Pfam" id="PF20684">
    <property type="entry name" value="Fung_rhodopsin"/>
    <property type="match status" value="1"/>
</dbReference>
<feature type="transmembrane region" description="Helical" evidence="7">
    <location>
        <begin position="135"/>
        <end position="156"/>
    </location>
</feature>
<evidence type="ECO:0000256" key="2">
    <source>
        <dbReference type="ARBA" id="ARBA00022692"/>
    </source>
</evidence>
<reference evidence="9 10" key="1">
    <citation type="submission" date="2016-02" db="EMBL/GenBank/DDBJ databases">
        <title>Draft genome sequence of Microdochium bolleyi, a fungal endophyte of beachgrass.</title>
        <authorList>
            <consortium name="DOE Joint Genome Institute"/>
            <person name="David A.S."/>
            <person name="May G."/>
            <person name="Haridas S."/>
            <person name="Lim J."/>
            <person name="Wang M."/>
            <person name="Labutti K."/>
            <person name="Lipzen A."/>
            <person name="Barry K."/>
            <person name="Grigoriev I.V."/>
        </authorList>
    </citation>
    <scope>NUCLEOTIDE SEQUENCE [LARGE SCALE GENOMIC DNA]</scope>
    <source>
        <strain evidence="9 10">J235TASD1</strain>
    </source>
</reference>
<dbReference type="InterPro" id="IPR052337">
    <property type="entry name" value="SAT4-like"/>
</dbReference>
<feature type="domain" description="Rhodopsin" evidence="8">
    <location>
        <begin position="45"/>
        <end position="277"/>
    </location>
</feature>
<evidence type="ECO:0000313" key="10">
    <source>
        <dbReference type="Proteomes" id="UP000070501"/>
    </source>
</evidence>
<evidence type="ECO:0000256" key="4">
    <source>
        <dbReference type="ARBA" id="ARBA00023136"/>
    </source>
</evidence>
<comment type="similarity">
    <text evidence="5">Belongs to the SAT4 family.</text>
</comment>
<gene>
    <name evidence="9" type="ORF">Micbo1qcDRAFT_207595</name>
</gene>
<dbReference type="InParanoid" id="A0A136ISA0"/>
<dbReference type="InterPro" id="IPR049326">
    <property type="entry name" value="Rhodopsin_dom_fungi"/>
</dbReference>
<proteinExistence type="inferred from homology"/>
<evidence type="ECO:0000256" key="1">
    <source>
        <dbReference type="ARBA" id="ARBA00004141"/>
    </source>
</evidence>
<evidence type="ECO:0000256" key="5">
    <source>
        <dbReference type="ARBA" id="ARBA00038359"/>
    </source>
</evidence>
<feature type="transmembrane region" description="Helical" evidence="7">
    <location>
        <begin position="253"/>
        <end position="271"/>
    </location>
</feature>
<evidence type="ECO:0000256" key="3">
    <source>
        <dbReference type="ARBA" id="ARBA00022989"/>
    </source>
</evidence>
<dbReference type="GO" id="GO:0016020">
    <property type="term" value="C:membrane"/>
    <property type="evidence" value="ECO:0007669"/>
    <property type="project" value="UniProtKB-SubCell"/>
</dbReference>
<keyword evidence="4 7" id="KW-0472">Membrane</keyword>
<comment type="subcellular location">
    <subcellularLocation>
        <location evidence="1">Membrane</location>
        <topology evidence="1">Multi-pass membrane protein</topology>
    </subcellularLocation>
</comment>
<dbReference type="PANTHER" id="PTHR33048:SF124">
    <property type="entry name" value="INTEGRAL MEMBRANE PROTEIN"/>
    <property type="match status" value="1"/>
</dbReference>
<evidence type="ECO:0000256" key="6">
    <source>
        <dbReference type="SAM" id="MobiDB-lite"/>
    </source>
</evidence>
<evidence type="ECO:0000259" key="8">
    <source>
        <dbReference type="Pfam" id="PF20684"/>
    </source>
</evidence>
<name>A0A136ISA0_9PEZI</name>
<sequence>MSSSPYIMEPPPGQVRNLDNPQDIGHQVVAAGLATTFIALAVLSMRIFTRAWVVRSIGLDDYFAIAAMLMSVGFSVHLGAGRHMWHMLVAEYSPSFLAGNIGITITYSTSVSFSKLSILVFYLRLSPKENFRRTVYVIIGIVIAYTVAYVLTIIFQCTPVSAAWDITIRGNCIKPILPMMTLSTANILIDVIILLIPIKVFLELHMSKRQRSSLIALFGAGGFVCAVAIQRTIILPSLLNSTDYTWDVVPQMIWGFLEVNVGVVCAALPALKPLFTRYLPRFLSSHSHRSGPDGSASATTPYSTSIDRNRRRRNGAFSGAGEQAPNHLDEQQPRGLAVKLGDDEEQLWSPSGKSANARHIDGKQGGDNISLDSLEEERYGLKQSSRTVISAAVLAQDRGTSDRPVSLPQQGGIVVTRETKIQGN</sequence>
<keyword evidence="2 7" id="KW-0812">Transmembrane</keyword>
<feature type="region of interest" description="Disordered" evidence="6">
    <location>
        <begin position="344"/>
        <end position="369"/>
    </location>
</feature>
<feature type="transmembrane region" description="Helical" evidence="7">
    <location>
        <begin position="176"/>
        <end position="202"/>
    </location>
</feature>
<feature type="transmembrane region" description="Helical" evidence="7">
    <location>
        <begin position="101"/>
        <end position="123"/>
    </location>
</feature>
<evidence type="ECO:0000256" key="7">
    <source>
        <dbReference type="SAM" id="Phobius"/>
    </source>
</evidence>
<organism evidence="9 10">
    <name type="scientific">Microdochium bolleyi</name>
    <dbReference type="NCBI Taxonomy" id="196109"/>
    <lineage>
        <taxon>Eukaryota</taxon>
        <taxon>Fungi</taxon>
        <taxon>Dikarya</taxon>
        <taxon>Ascomycota</taxon>
        <taxon>Pezizomycotina</taxon>
        <taxon>Sordariomycetes</taxon>
        <taxon>Xylariomycetidae</taxon>
        <taxon>Xylariales</taxon>
        <taxon>Microdochiaceae</taxon>
        <taxon>Microdochium</taxon>
    </lineage>
</organism>
<feature type="transmembrane region" description="Helical" evidence="7">
    <location>
        <begin position="214"/>
        <end position="233"/>
    </location>
</feature>
<dbReference type="AlphaFoldDB" id="A0A136ISA0"/>
<feature type="compositionally biased region" description="Polar residues" evidence="6">
    <location>
        <begin position="296"/>
        <end position="306"/>
    </location>
</feature>
<protein>
    <recommendedName>
        <fullName evidence="8">Rhodopsin domain-containing protein</fullName>
    </recommendedName>
</protein>
<feature type="transmembrane region" description="Helical" evidence="7">
    <location>
        <begin position="61"/>
        <end position="81"/>
    </location>
</feature>
<evidence type="ECO:0000313" key="9">
    <source>
        <dbReference type="EMBL" id="KXJ87830.1"/>
    </source>
</evidence>
<dbReference type="OrthoDB" id="444631at2759"/>
<accession>A0A136ISA0</accession>
<dbReference type="PANTHER" id="PTHR33048">
    <property type="entry name" value="PTH11-LIKE INTEGRAL MEMBRANE PROTEIN (AFU_ORTHOLOGUE AFUA_5G11245)"/>
    <property type="match status" value="1"/>
</dbReference>
<keyword evidence="10" id="KW-1185">Reference proteome</keyword>
<dbReference type="EMBL" id="KQ964260">
    <property type="protein sequence ID" value="KXJ87830.1"/>
    <property type="molecule type" value="Genomic_DNA"/>
</dbReference>
<keyword evidence="3 7" id="KW-1133">Transmembrane helix</keyword>
<dbReference type="Proteomes" id="UP000070501">
    <property type="component" value="Unassembled WGS sequence"/>
</dbReference>
<feature type="transmembrane region" description="Helical" evidence="7">
    <location>
        <begin position="28"/>
        <end position="49"/>
    </location>
</feature>